<accession>A0A5B8UJR6</accession>
<dbReference type="Proteomes" id="UP000321204">
    <property type="component" value="Chromosome"/>
</dbReference>
<dbReference type="KEGG" id="fgg:FSB75_13225"/>
<keyword evidence="3" id="KW-1185">Reference proteome</keyword>
<feature type="domain" description="Immunity MXAN-0049 protein" evidence="1">
    <location>
        <begin position="82"/>
        <end position="175"/>
    </location>
</feature>
<dbReference type="EMBL" id="CP042433">
    <property type="protein sequence ID" value="QEC56818.1"/>
    <property type="molecule type" value="Genomic_DNA"/>
</dbReference>
<dbReference type="OrthoDB" id="7068657at2"/>
<evidence type="ECO:0000259" key="1">
    <source>
        <dbReference type="Pfam" id="PF07791"/>
    </source>
</evidence>
<sequence>MAVWSLVAATDYTEFHFLEEKDRSFFQETVTNCFEKLNSVMSSWRPLYMFRGEPKKHPDFFEIDATSVIAISQKAVDRLKQFLEKDIELLPLETDAGRYYVLNVMNIVDCLNKNESVYTSTNNGLIAAYTSLEFIQEKIADNVIFKIPELPYHTFITDEIQDRCETEKVKGLMFDPELNLVWDIE</sequence>
<organism evidence="2 3">
    <name type="scientific">Flavisolibacter ginsenosidimutans</name>
    <dbReference type="NCBI Taxonomy" id="661481"/>
    <lineage>
        <taxon>Bacteria</taxon>
        <taxon>Pseudomonadati</taxon>
        <taxon>Bacteroidota</taxon>
        <taxon>Chitinophagia</taxon>
        <taxon>Chitinophagales</taxon>
        <taxon>Chitinophagaceae</taxon>
        <taxon>Flavisolibacter</taxon>
    </lineage>
</organism>
<evidence type="ECO:0000313" key="2">
    <source>
        <dbReference type="EMBL" id="QEC56818.1"/>
    </source>
</evidence>
<gene>
    <name evidence="2" type="ORF">FSB75_13225</name>
</gene>
<reference evidence="2 3" key="1">
    <citation type="journal article" date="2015" name="Int. J. Syst. Evol. Microbiol.">
        <title>Flavisolibacter ginsenosidimutans sp. nov., with ginsenoside-converting activity isolated from soil used for cultivating ginseng.</title>
        <authorList>
            <person name="Zhao Y."/>
            <person name="Liu Q."/>
            <person name="Kang M.S."/>
            <person name="Jin F."/>
            <person name="Yu H."/>
            <person name="Im W.T."/>
        </authorList>
    </citation>
    <scope>NUCLEOTIDE SEQUENCE [LARGE SCALE GENOMIC DNA]</scope>
    <source>
        <strain evidence="2 3">Gsoil 636</strain>
    </source>
</reference>
<proteinExistence type="predicted"/>
<protein>
    <recommendedName>
        <fullName evidence="1">Immunity MXAN-0049 protein domain-containing protein</fullName>
    </recommendedName>
</protein>
<dbReference type="RefSeq" id="WP_146788314.1">
    <property type="nucleotide sequence ID" value="NZ_BAABIO010000003.1"/>
</dbReference>
<name>A0A5B8UJR6_9BACT</name>
<dbReference type="AlphaFoldDB" id="A0A5B8UJR6"/>
<evidence type="ECO:0000313" key="3">
    <source>
        <dbReference type="Proteomes" id="UP000321204"/>
    </source>
</evidence>
<dbReference type="InterPro" id="IPR012433">
    <property type="entry name" value="Imm11"/>
</dbReference>
<dbReference type="Pfam" id="PF07791">
    <property type="entry name" value="Imm11"/>
    <property type="match status" value="1"/>
</dbReference>